<evidence type="ECO:0000256" key="1">
    <source>
        <dbReference type="ARBA" id="ARBA00023015"/>
    </source>
</evidence>
<dbReference type="HOGENOM" id="CLU_069356_7_2_5"/>
<accession>Q0C5X5</accession>
<dbReference type="Gene3D" id="1.10.357.10">
    <property type="entry name" value="Tetracycline Repressor, domain 2"/>
    <property type="match status" value="1"/>
</dbReference>
<keyword evidence="1" id="KW-0805">Transcription regulation</keyword>
<gene>
    <name evidence="6" type="ordered locus">HNE_0134</name>
</gene>
<feature type="DNA-binding region" description="H-T-H motif" evidence="4">
    <location>
        <begin position="34"/>
        <end position="53"/>
    </location>
</feature>
<dbReference type="PANTHER" id="PTHR30055:SF151">
    <property type="entry name" value="TRANSCRIPTIONAL REGULATORY PROTEIN"/>
    <property type="match status" value="1"/>
</dbReference>
<organism evidence="6 7">
    <name type="scientific">Hyphomonas neptunium (strain ATCC 15444)</name>
    <dbReference type="NCBI Taxonomy" id="228405"/>
    <lineage>
        <taxon>Bacteria</taxon>
        <taxon>Pseudomonadati</taxon>
        <taxon>Pseudomonadota</taxon>
        <taxon>Alphaproteobacteria</taxon>
        <taxon>Hyphomonadales</taxon>
        <taxon>Hyphomonadaceae</taxon>
        <taxon>Hyphomonas</taxon>
    </lineage>
</organism>
<dbReference type="InterPro" id="IPR041478">
    <property type="entry name" value="TetR_C_27"/>
</dbReference>
<sequence length="235" mass="26297">MLYTAPMTQIDDTRKMILHAAVERILHYGYSKTTMAEIAKDCNMSAGNIYRFFASKLDIAEAMARKFNEEAYETFGVIVARKASAADRMREIFHYELARTYSAIDEDAKILEVAEVLGDERPLYMNDKLATERTYLVKILNDGAASGEFRKLDNPDVVAEMWQSALMKFRFPQLFSKLTLPKLQREIDGVMDLLLAGLSPGATLPPPWDGVTAATEAACAETSGMILKNKLNADH</sequence>
<dbReference type="STRING" id="228405.HNE_0134"/>
<evidence type="ECO:0000313" key="6">
    <source>
        <dbReference type="EMBL" id="ABI76370.1"/>
    </source>
</evidence>
<dbReference type="SUPFAM" id="SSF46689">
    <property type="entry name" value="Homeodomain-like"/>
    <property type="match status" value="1"/>
</dbReference>
<dbReference type="InterPro" id="IPR001647">
    <property type="entry name" value="HTH_TetR"/>
</dbReference>
<evidence type="ECO:0000256" key="2">
    <source>
        <dbReference type="ARBA" id="ARBA00023125"/>
    </source>
</evidence>
<keyword evidence="2 4" id="KW-0238">DNA-binding</keyword>
<dbReference type="Pfam" id="PF00440">
    <property type="entry name" value="TetR_N"/>
    <property type="match status" value="1"/>
</dbReference>
<dbReference type="KEGG" id="hne:HNE_0134"/>
<protein>
    <submittedName>
        <fullName evidence="6">Transcriptional regulator, TetR family</fullName>
    </submittedName>
</protein>
<dbReference type="PROSITE" id="PS50977">
    <property type="entry name" value="HTH_TETR_2"/>
    <property type="match status" value="1"/>
</dbReference>
<feature type="domain" description="HTH tetR-type" evidence="5">
    <location>
        <begin position="11"/>
        <end position="71"/>
    </location>
</feature>
<dbReference type="Proteomes" id="UP000001959">
    <property type="component" value="Chromosome"/>
</dbReference>
<dbReference type="EMBL" id="CP000158">
    <property type="protein sequence ID" value="ABI76370.1"/>
    <property type="molecule type" value="Genomic_DNA"/>
</dbReference>
<dbReference type="GO" id="GO:0000976">
    <property type="term" value="F:transcription cis-regulatory region binding"/>
    <property type="evidence" value="ECO:0007669"/>
    <property type="project" value="TreeGrafter"/>
</dbReference>
<dbReference type="PANTHER" id="PTHR30055">
    <property type="entry name" value="HTH-TYPE TRANSCRIPTIONAL REGULATOR RUTR"/>
    <property type="match status" value="1"/>
</dbReference>
<evidence type="ECO:0000259" key="5">
    <source>
        <dbReference type="PROSITE" id="PS50977"/>
    </source>
</evidence>
<dbReference type="InterPro" id="IPR050109">
    <property type="entry name" value="HTH-type_TetR-like_transc_reg"/>
</dbReference>
<reference evidence="6 7" key="1">
    <citation type="journal article" date="2006" name="J. Bacteriol.">
        <title>Comparative genomic evidence for a close relationship between the dimorphic prosthecate bacteria Hyphomonas neptunium and Caulobacter crescentus.</title>
        <authorList>
            <person name="Badger J.H."/>
            <person name="Hoover T.R."/>
            <person name="Brun Y.V."/>
            <person name="Weiner R.M."/>
            <person name="Laub M.T."/>
            <person name="Alexandre G."/>
            <person name="Mrazek J."/>
            <person name="Ren Q."/>
            <person name="Paulsen I.T."/>
            <person name="Nelson K.E."/>
            <person name="Khouri H.M."/>
            <person name="Radune D."/>
            <person name="Sosa J."/>
            <person name="Dodson R.J."/>
            <person name="Sullivan S.A."/>
            <person name="Rosovitz M.J."/>
            <person name="Madupu R."/>
            <person name="Brinkac L.M."/>
            <person name="Durkin A.S."/>
            <person name="Daugherty S.C."/>
            <person name="Kothari S.P."/>
            <person name="Giglio M.G."/>
            <person name="Zhou L."/>
            <person name="Haft D.H."/>
            <person name="Selengut J.D."/>
            <person name="Davidsen T.M."/>
            <person name="Yang Q."/>
            <person name="Zafar N."/>
            <person name="Ward N.L."/>
        </authorList>
    </citation>
    <scope>NUCLEOTIDE SEQUENCE [LARGE SCALE GENOMIC DNA]</scope>
    <source>
        <strain evidence="6 7">ATCC 15444</strain>
    </source>
</reference>
<keyword evidence="3" id="KW-0804">Transcription</keyword>
<name>Q0C5X5_HYPNA</name>
<dbReference type="eggNOG" id="COG1309">
    <property type="taxonomic scope" value="Bacteria"/>
</dbReference>
<dbReference type="InterPro" id="IPR009057">
    <property type="entry name" value="Homeodomain-like_sf"/>
</dbReference>
<dbReference type="Pfam" id="PF17935">
    <property type="entry name" value="TetR_C_27"/>
    <property type="match status" value="1"/>
</dbReference>
<evidence type="ECO:0000256" key="4">
    <source>
        <dbReference type="PROSITE-ProRule" id="PRU00335"/>
    </source>
</evidence>
<evidence type="ECO:0000256" key="3">
    <source>
        <dbReference type="ARBA" id="ARBA00023163"/>
    </source>
</evidence>
<dbReference type="GO" id="GO:0003700">
    <property type="term" value="F:DNA-binding transcription factor activity"/>
    <property type="evidence" value="ECO:0007669"/>
    <property type="project" value="TreeGrafter"/>
</dbReference>
<dbReference type="InterPro" id="IPR036271">
    <property type="entry name" value="Tet_transcr_reg_TetR-rel_C_sf"/>
</dbReference>
<keyword evidence="7" id="KW-1185">Reference proteome</keyword>
<proteinExistence type="predicted"/>
<evidence type="ECO:0000313" key="7">
    <source>
        <dbReference type="Proteomes" id="UP000001959"/>
    </source>
</evidence>
<dbReference type="SUPFAM" id="SSF48498">
    <property type="entry name" value="Tetracyclin repressor-like, C-terminal domain"/>
    <property type="match status" value="1"/>
</dbReference>
<dbReference type="AlphaFoldDB" id="Q0C5X5"/>